<protein>
    <submittedName>
        <fullName evidence="1">Uncharacterized protein</fullName>
    </submittedName>
</protein>
<gene>
    <name evidence="1" type="ORF">RHMOL_Rhmol11G0179100</name>
</gene>
<comment type="caution">
    <text evidence="1">The sequence shown here is derived from an EMBL/GenBank/DDBJ whole genome shotgun (WGS) entry which is preliminary data.</text>
</comment>
<accession>A0ACC0LTF8</accession>
<dbReference type="Proteomes" id="UP001062846">
    <property type="component" value="Chromosome 11"/>
</dbReference>
<reference evidence="1" key="1">
    <citation type="submission" date="2022-02" db="EMBL/GenBank/DDBJ databases">
        <title>Plant Genome Project.</title>
        <authorList>
            <person name="Zhang R.-G."/>
        </authorList>
    </citation>
    <scope>NUCLEOTIDE SEQUENCE</scope>
    <source>
        <strain evidence="1">AT1</strain>
    </source>
</reference>
<evidence type="ECO:0000313" key="2">
    <source>
        <dbReference type="Proteomes" id="UP001062846"/>
    </source>
</evidence>
<sequence length="425" mass="48145">MGGIGKTTIAKTAYNQNFEQDNPIEGYVELSERVLQHCGGIPLALQVLGSSMSGRKVDVWESAIKKLEAIPDSQILKKLKVSYDSLDDDHDKNLFLDIVCFFIGKDKDYVVRILDECDSFTIVGIQNLIDRCLLMIGEDNKMKTHDLIRDMGREIVRQESPEPGQHSRIWNHNDSLSVVSEKTGHYEFGIFSTSLPGNEIPDRFSHRAKGNFISFNVPSEPNLKMRGFSICFVYSRSKVRTYRFWGDSSSGNWYSYFIKISNKTRGQNWIYSPTFLGIPSAGEDTTWLSHWKFENQLSDGDEVSVSVVGWSLAFRIKDCGISFVYEEQKQQKGTPTKSAEEVEEERVIKPVDARPFQNTIDGLLSAYQLKSGEFFLSHPEYFTLAEGSNNIVPVRAVLYENLFQDKVQSTGSTYEGGEGGQMLEF</sequence>
<keyword evidence="2" id="KW-1185">Reference proteome</keyword>
<name>A0ACC0LTF8_RHOML</name>
<proteinExistence type="predicted"/>
<dbReference type="EMBL" id="CM046398">
    <property type="protein sequence ID" value="KAI8532000.1"/>
    <property type="molecule type" value="Genomic_DNA"/>
</dbReference>
<evidence type="ECO:0000313" key="1">
    <source>
        <dbReference type="EMBL" id="KAI8532000.1"/>
    </source>
</evidence>
<organism evidence="1 2">
    <name type="scientific">Rhododendron molle</name>
    <name type="common">Chinese azalea</name>
    <name type="synonym">Azalea mollis</name>
    <dbReference type="NCBI Taxonomy" id="49168"/>
    <lineage>
        <taxon>Eukaryota</taxon>
        <taxon>Viridiplantae</taxon>
        <taxon>Streptophyta</taxon>
        <taxon>Embryophyta</taxon>
        <taxon>Tracheophyta</taxon>
        <taxon>Spermatophyta</taxon>
        <taxon>Magnoliopsida</taxon>
        <taxon>eudicotyledons</taxon>
        <taxon>Gunneridae</taxon>
        <taxon>Pentapetalae</taxon>
        <taxon>asterids</taxon>
        <taxon>Ericales</taxon>
        <taxon>Ericaceae</taxon>
        <taxon>Ericoideae</taxon>
        <taxon>Rhodoreae</taxon>
        <taxon>Rhododendron</taxon>
    </lineage>
</organism>